<name>W7D0C6_9LIST</name>
<feature type="compositionally biased region" description="Polar residues" evidence="1">
    <location>
        <begin position="122"/>
        <end position="134"/>
    </location>
</feature>
<organism evidence="2 3">
    <name type="scientific">Listeria fleischmannii FSL S10-1203</name>
    <dbReference type="NCBI Taxonomy" id="1265822"/>
    <lineage>
        <taxon>Bacteria</taxon>
        <taxon>Bacillati</taxon>
        <taxon>Bacillota</taxon>
        <taxon>Bacilli</taxon>
        <taxon>Bacillales</taxon>
        <taxon>Listeriaceae</taxon>
        <taxon>Listeria</taxon>
    </lineage>
</organism>
<dbReference type="RefSeq" id="WP_077914297.1">
    <property type="nucleotide sequence ID" value="NZ_AODM01000114.1"/>
</dbReference>
<gene>
    <name evidence="2" type="ORF">MCOL2_20952</name>
</gene>
<sequence length="210" mass="23748">MPFLTVDYNNAGFEPITPGIYEVFVSDYQVASARTGNQVLNLFYTIREDVNQPHRGGILQYDQFTNTPSAHWRFNAIAKAIGVPNGTSLETLEEFAQAVINQDVKVKVILGEVRENGKQFPEVQSFSQTDSPSANRPMPQLKHAYEQPYQRQQPQANSYTNNFQQSPPQQQPNGTPNQNQQFNGNQYGQQAYQSNHSTNQVHVNPDDLPF</sequence>
<feature type="compositionally biased region" description="Low complexity" evidence="1">
    <location>
        <begin position="160"/>
        <end position="195"/>
    </location>
</feature>
<feature type="region of interest" description="Disordered" evidence="1">
    <location>
        <begin position="146"/>
        <end position="210"/>
    </location>
</feature>
<comment type="caution">
    <text evidence="2">The sequence shown here is derived from an EMBL/GenBank/DDBJ whole genome shotgun (WGS) entry which is preliminary data.</text>
</comment>
<evidence type="ECO:0000313" key="3">
    <source>
        <dbReference type="Proteomes" id="UP000019241"/>
    </source>
</evidence>
<evidence type="ECO:0000256" key="1">
    <source>
        <dbReference type="SAM" id="MobiDB-lite"/>
    </source>
</evidence>
<dbReference type="EMBL" id="AODM01000114">
    <property type="protein sequence ID" value="EUJ42475.1"/>
    <property type="molecule type" value="Genomic_DNA"/>
</dbReference>
<accession>W7D0C6</accession>
<dbReference type="Proteomes" id="UP000019241">
    <property type="component" value="Unassembled WGS sequence"/>
</dbReference>
<dbReference type="PATRIC" id="fig|1265822.4.peg.4278"/>
<evidence type="ECO:0000313" key="2">
    <source>
        <dbReference type="EMBL" id="EUJ42475.1"/>
    </source>
</evidence>
<feature type="region of interest" description="Disordered" evidence="1">
    <location>
        <begin position="120"/>
        <end position="139"/>
    </location>
</feature>
<feature type="compositionally biased region" description="Polar residues" evidence="1">
    <location>
        <begin position="149"/>
        <end position="159"/>
    </location>
</feature>
<proteinExistence type="predicted"/>
<dbReference type="AlphaFoldDB" id="W7D0C6"/>
<dbReference type="Pfam" id="PF05037">
    <property type="entry name" value="DUF669"/>
    <property type="match status" value="1"/>
</dbReference>
<protein>
    <submittedName>
        <fullName evidence="2">Phage protein</fullName>
    </submittedName>
</protein>
<reference evidence="2 3" key="1">
    <citation type="submission" date="2012-12" db="EMBL/GenBank/DDBJ databases">
        <title>Novel taxa of Listeriaceae from agricultural environments in the United States.</title>
        <authorList>
            <person name="den Bakker H.C."/>
            <person name="Allred A."/>
            <person name="Warchocki S."/>
            <person name="Wright E.M."/>
            <person name="Burrell A."/>
            <person name="Nightingale K.K."/>
            <person name="Kephart D."/>
            <person name="Wiedmann M."/>
        </authorList>
    </citation>
    <scope>NUCLEOTIDE SEQUENCE [LARGE SCALE GENOMIC DNA]</scope>
    <source>
        <strain evidence="2 3">FSL S10-1203</strain>
    </source>
</reference>
<dbReference type="InterPro" id="IPR007731">
    <property type="entry name" value="DUF669"/>
</dbReference>